<sequence length="73" mass="8183">MALHIQFAIHTLVTNEMEEEIMAGLMELKGGGSIERTVLDESPEVAEKRHQSTNQLTRSVKQGWPKGGLRRPN</sequence>
<dbReference type="EMBL" id="NQVE01000192">
    <property type="protein sequence ID" value="RAL40895.1"/>
    <property type="molecule type" value="Genomic_DNA"/>
</dbReference>
<evidence type="ECO:0000313" key="3">
    <source>
        <dbReference type="Proteomes" id="UP000249390"/>
    </source>
</evidence>
<reference evidence="2 3" key="1">
    <citation type="submission" date="2018-06" db="EMBL/GenBank/DDBJ databases">
        <title>The Genome of Cuscuta australis (Dodder) Provides Insight into the Evolution of Plant Parasitism.</title>
        <authorList>
            <person name="Liu H."/>
        </authorList>
    </citation>
    <scope>NUCLEOTIDE SEQUENCE [LARGE SCALE GENOMIC DNA]</scope>
    <source>
        <strain evidence="3">cv. Yunnan</strain>
        <tissue evidence="2">Vines</tissue>
    </source>
</reference>
<name>A0A328D5C8_9ASTE</name>
<feature type="region of interest" description="Disordered" evidence="1">
    <location>
        <begin position="41"/>
        <end position="73"/>
    </location>
</feature>
<comment type="caution">
    <text evidence="2">The sequence shown here is derived from an EMBL/GenBank/DDBJ whole genome shotgun (WGS) entry which is preliminary data.</text>
</comment>
<dbReference type="AlphaFoldDB" id="A0A328D5C8"/>
<accession>A0A328D5C8</accession>
<proteinExistence type="predicted"/>
<evidence type="ECO:0000313" key="2">
    <source>
        <dbReference type="EMBL" id="RAL40895.1"/>
    </source>
</evidence>
<gene>
    <name evidence="2" type="ORF">DM860_008593</name>
</gene>
<keyword evidence="3" id="KW-1185">Reference proteome</keyword>
<dbReference type="Proteomes" id="UP000249390">
    <property type="component" value="Unassembled WGS sequence"/>
</dbReference>
<evidence type="ECO:0000256" key="1">
    <source>
        <dbReference type="SAM" id="MobiDB-lite"/>
    </source>
</evidence>
<protein>
    <submittedName>
        <fullName evidence="2">Uncharacterized protein</fullName>
    </submittedName>
</protein>
<organism evidence="2 3">
    <name type="scientific">Cuscuta australis</name>
    <dbReference type="NCBI Taxonomy" id="267555"/>
    <lineage>
        <taxon>Eukaryota</taxon>
        <taxon>Viridiplantae</taxon>
        <taxon>Streptophyta</taxon>
        <taxon>Embryophyta</taxon>
        <taxon>Tracheophyta</taxon>
        <taxon>Spermatophyta</taxon>
        <taxon>Magnoliopsida</taxon>
        <taxon>eudicotyledons</taxon>
        <taxon>Gunneridae</taxon>
        <taxon>Pentapetalae</taxon>
        <taxon>asterids</taxon>
        <taxon>lamiids</taxon>
        <taxon>Solanales</taxon>
        <taxon>Convolvulaceae</taxon>
        <taxon>Cuscuteae</taxon>
        <taxon>Cuscuta</taxon>
        <taxon>Cuscuta subgen. Grammica</taxon>
        <taxon>Cuscuta sect. Cleistogrammica</taxon>
    </lineage>
</organism>